<comment type="caution">
    <text evidence="2">The sequence shown here is derived from an EMBL/GenBank/DDBJ whole genome shotgun (WGS) entry which is preliminary data.</text>
</comment>
<reference evidence="2" key="1">
    <citation type="journal article" date="2020" name="Cell">
        <title>Large-Scale Comparative Analyses of Tick Genomes Elucidate Their Genetic Diversity and Vector Capacities.</title>
        <authorList>
            <consortium name="Tick Genome and Microbiome Consortium (TIGMIC)"/>
            <person name="Jia N."/>
            <person name="Wang J."/>
            <person name="Shi W."/>
            <person name="Du L."/>
            <person name="Sun Y."/>
            <person name="Zhan W."/>
            <person name="Jiang J.F."/>
            <person name="Wang Q."/>
            <person name="Zhang B."/>
            <person name="Ji P."/>
            <person name="Bell-Sakyi L."/>
            <person name="Cui X.M."/>
            <person name="Yuan T.T."/>
            <person name="Jiang B.G."/>
            <person name="Yang W.F."/>
            <person name="Lam T.T."/>
            <person name="Chang Q.C."/>
            <person name="Ding S.J."/>
            <person name="Wang X.J."/>
            <person name="Zhu J.G."/>
            <person name="Ruan X.D."/>
            <person name="Zhao L."/>
            <person name="Wei J.T."/>
            <person name="Ye R.Z."/>
            <person name="Que T.C."/>
            <person name="Du C.H."/>
            <person name="Zhou Y.H."/>
            <person name="Cheng J.X."/>
            <person name="Dai P.F."/>
            <person name="Guo W.B."/>
            <person name="Han X.H."/>
            <person name="Huang E.J."/>
            <person name="Li L.F."/>
            <person name="Wei W."/>
            <person name="Gao Y.C."/>
            <person name="Liu J.Z."/>
            <person name="Shao H.Z."/>
            <person name="Wang X."/>
            <person name="Wang C.C."/>
            <person name="Yang T.C."/>
            <person name="Huo Q.B."/>
            <person name="Li W."/>
            <person name="Chen H.Y."/>
            <person name="Chen S.E."/>
            <person name="Zhou L.G."/>
            <person name="Ni X.B."/>
            <person name="Tian J.H."/>
            <person name="Sheng Y."/>
            <person name="Liu T."/>
            <person name="Pan Y.S."/>
            <person name="Xia L.Y."/>
            <person name="Li J."/>
            <person name="Zhao F."/>
            <person name="Cao W.C."/>
        </authorList>
    </citation>
    <scope>NUCLEOTIDE SEQUENCE</scope>
    <source>
        <strain evidence="2">Rsan-2018</strain>
    </source>
</reference>
<reference evidence="2" key="2">
    <citation type="submission" date="2021-09" db="EMBL/GenBank/DDBJ databases">
        <authorList>
            <person name="Jia N."/>
            <person name="Wang J."/>
            <person name="Shi W."/>
            <person name="Du L."/>
            <person name="Sun Y."/>
            <person name="Zhan W."/>
            <person name="Jiang J."/>
            <person name="Wang Q."/>
            <person name="Zhang B."/>
            <person name="Ji P."/>
            <person name="Sakyi L.B."/>
            <person name="Cui X."/>
            <person name="Yuan T."/>
            <person name="Jiang B."/>
            <person name="Yang W."/>
            <person name="Lam T.T.-Y."/>
            <person name="Chang Q."/>
            <person name="Ding S."/>
            <person name="Wang X."/>
            <person name="Zhu J."/>
            <person name="Ruan X."/>
            <person name="Zhao L."/>
            <person name="Wei J."/>
            <person name="Que T."/>
            <person name="Du C."/>
            <person name="Cheng J."/>
            <person name="Dai P."/>
            <person name="Han X."/>
            <person name="Huang E."/>
            <person name="Gao Y."/>
            <person name="Liu J."/>
            <person name="Shao H."/>
            <person name="Ye R."/>
            <person name="Li L."/>
            <person name="Wei W."/>
            <person name="Wang X."/>
            <person name="Wang C."/>
            <person name="Huo Q."/>
            <person name="Li W."/>
            <person name="Guo W."/>
            <person name="Chen H."/>
            <person name="Chen S."/>
            <person name="Zhou L."/>
            <person name="Zhou L."/>
            <person name="Ni X."/>
            <person name="Tian J."/>
            <person name="Zhou Y."/>
            <person name="Sheng Y."/>
            <person name="Liu T."/>
            <person name="Pan Y."/>
            <person name="Xia L."/>
            <person name="Li J."/>
            <person name="Zhao F."/>
            <person name="Cao W."/>
        </authorList>
    </citation>
    <scope>NUCLEOTIDE SEQUENCE</scope>
    <source>
        <strain evidence="2">Rsan-2018</strain>
        <tissue evidence="2">Larvae</tissue>
    </source>
</reference>
<dbReference type="EMBL" id="JABSTV010001247">
    <property type="protein sequence ID" value="KAH7971827.1"/>
    <property type="molecule type" value="Genomic_DNA"/>
</dbReference>
<feature type="region of interest" description="Disordered" evidence="1">
    <location>
        <begin position="30"/>
        <end position="72"/>
    </location>
</feature>
<evidence type="ECO:0000313" key="2">
    <source>
        <dbReference type="EMBL" id="KAH7971827.1"/>
    </source>
</evidence>
<sequence>MEFERLYAIGKDLRMTGAELKRWVDAEIARERDQPAESAGRARPPEVGGRRTRAQAQDRAPGKDWQYTRRGD</sequence>
<dbReference type="AlphaFoldDB" id="A0A9D4Q8V9"/>
<accession>A0A9D4Q8V9</accession>
<proteinExistence type="predicted"/>
<dbReference type="Proteomes" id="UP000821837">
    <property type="component" value="Chromosome 11"/>
</dbReference>
<keyword evidence="3" id="KW-1185">Reference proteome</keyword>
<gene>
    <name evidence="2" type="ORF">HPB52_003217</name>
</gene>
<organism evidence="2 3">
    <name type="scientific">Rhipicephalus sanguineus</name>
    <name type="common">Brown dog tick</name>
    <name type="synonym">Ixodes sanguineus</name>
    <dbReference type="NCBI Taxonomy" id="34632"/>
    <lineage>
        <taxon>Eukaryota</taxon>
        <taxon>Metazoa</taxon>
        <taxon>Ecdysozoa</taxon>
        <taxon>Arthropoda</taxon>
        <taxon>Chelicerata</taxon>
        <taxon>Arachnida</taxon>
        <taxon>Acari</taxon>
        <taxon>Parasitiformes</taxon>
        <taxon>Ixodida</taxon>
        <taxon>Ixodoidea</taxon>
        <taxon>Ixodidae</taxon>
        <taxon>Rhipicephalinae</taxon>
        <taxon>Rhipicephalus</taxon>
        <taxon>Rhipicephalus</taxon>
    </lineage>
</organism>
<name>A0A9D4Q8V9_RHISA</name>
<feature type="compositionally biased region" description="Basic and acidic residues" evidence="1">
    <location>
        <begin position="60"/>
        <end position="72"/>
    </location>
</feature>
<evidence type="ECO:0000256" key="1">
    <source>
        <dbReference type="SAM" id="MobiDB-lite"/>
    </source>
</evidence>
<evidence type="ECO:0000313" key="3">
    <source>
        <dbReference type="Proteomes" id="UP000821837"/>
    </source>
</evidence>
<protein>
    <submittedName>
        <fullName evidence="2">Uncharacterized protein</fullName>
    </submittedName>
</protein>